<dbReference type="InterPro" id="IPR010071">
    <property type="entry name" value="AA_adenyl_dom"/>
</dbReference>
<evidence type="ECO:0000313" key="6">
    <source>
        <dbReference type="Proteomes" id="UP001221208"/>
    </source>
</evidence>
<gene>
    <name evidence="5" type="ORF">OIK44_10785</name>
</gene>
<protein>
    <submittedName>
        <fullName evidence="5">Amino acid adenylation domain-containing protein</fullName>
    </submittedName>
</protein>
<reference evidence="5 6" key="1">
    <citation type="submission" date="2022-10" db="EMBL/GenBank/DDBJ databases">
        <title>Janthinobacterium sp. hw3 Genome sequencing.</title>
        <authorList>
            <person name="Park S."/>
        </authorList>
    </citation>
    <scope>NUCLEOTIDE SEQUENCE [LARGE SCALE GENOMIC DNA]</scope>
    <source>
        <strain evidence="6">hw3</strain>
    </source>
</reference>
<dbReference type="Gene3D" id="3.30.559.10">
    <property type="entry name" value="Chloramphenicol acetyltransferase-like domain"/>
    <property type="match status" value="2"/>
</dbReference>
<feature type="domain" description="Carrier" evidence="4">
    <location>
        <begin position="990"/>
        <end position="1064"/>
    </location>
</feature>
<dbReference type="CDD" id="cd19531">
    <property type="entry name" value="LCL_NRPS-like"/>
    <property type="match status" value="1"/>
</dbReference>
<name>A0ABT5JZH2_9BURK</name>
<keyword evidence="6" id="KW-1185">Reference proteome</keyword>
<dbReference type="Gene3D" id="3.40.50.12780">
    <property type="entry name" value="N-terminal domain of ligase-like"/>
    <property type="match status" value="1"/>
</dbReference>
<dbReference type="Gene3D" id="3.30.300.30">
    <property type="match status" value="2"/>
</dbReference>
<dbReference type="InterPro" id="IPR025110">
    <property type="entry name" value="AMP-bd_C"/>
</dbReference>
<dbReference type="Pfam" id="PF00550">
    <property type="entry name" value="PP-binding"/>
    <property type="match status" value="2"/>
</dbReference>
<dbReference type="Gene3D" id="3.40.50.980">
    <property type="match status" value="2"/>
</dbReference>
<dbReference type="Proteomes" id="UP001221208">
    <property type="component" value="Unassembled WGS sequence"/>
</dbReference>
<evidence type="ECO:0000259" key="4">
    <source>
        <dbReference type="PROSITE" id="PS50075"/>
    </source>
</evidence>
<dbReference type="PANTHER" id="PTHR45527">
    <property type="entry name" value="NONRIBOSOMAL PEPTIDE SYNTHETASE"/>
    <property type="match status" value="1"/>
</dbReference>
<dbReference type="Gene3D" id="2.30.38.10">
    <property type="entry name" value="Luciferase, Domain 3"/>
    <property type="match status" value="1"/>
</dbReference>
<dbReference type="CDD" id="cd12117">
    <property type="entry name" value="A_NRPS_Srf_like"/>
    <property type="match status" value="1"/>
</dbReference>
<comment type="caution">
    <text evidence="5">The sequence shown here is derived from an EMBL/GenBank/DDBJ whole genome shotgun (WGS) entry which is preliminary data.</text>
</comment>
<dbReference type="Gene3D" id="3.30.559.30">
    <property type="entry name" value="Nonribosomal peptide synthetase, condensation domain"/>
    <property type="match status" value="2"/>
</dbReference>
<evidence type="ECO:0000256" key="2">
    <source>
        <dbReference type="ARBA" id="ARBA00022450"/>
    </source>
</evidence>
<organism evidence="5 6">
    <name type="scientific">Janthinobacterium fluminis</name>
    <dbReference type="NCBI Taxonomy" id="2987524"/>
    <lineage>
        <taxon>Bacteria</taxon>
        <taxon>Pseudomonadati</taxon>
        <taxon>Pseudomonadota</taxon>
        <taxon>Betaproteobacteria</taxon>
        <taxon>Burkholderiales</taxon>
        <taxon>Oxalobacteraceae</taxon>
        <taxon>Janthinobacterium</taxon>
    </lineage>
</organism>
<dbReference type="SMART" id="SM00823">
    <property type="entry name" value="PKS_PP"/>
    <property type="match status" value="2"/>
</dbReference>
<dbReference type="PANTHER" id="PTHR45527:SF14">
    <property type="entry name" value="PLIPASTATIN SYNTHASE SUBUNIT B"/>
    <property type="match status" value="1"/>
</dbReference>
<dbReference type="EMBL" id="JAQQXR010000003">
    <property type="protein sequence ID" value="MDC8758074.1"/>
    <property type="molecule type" value="Genomic_DNA"/>
</dbReference>
<dbReference type="InterPro" id="IPR009081">
    <property type="entry name" value="PP-bd_ACP"/>
</dbReference>
<evidence type="ECO:0000256" key="3">
    <source>
        <dbReference type="ARBA" id="ARBA00022553"/>
    </source>
</evidence>
<dbReference type="InterPro" id="IPR001242">
    <property type="entry name" value="Condensation_dom"/>
</dbReference>
<dbReference type="InterPro" id="IPR045851">
    <property type="entry name" value="AMP-bd_C_sf"/>
</dbReference>
<dbReference type="Gene3D" id="1.10.1200.10">
    <property type="entry name" value="ACP-like"/>
    <property type="match status" value="2"/>
</dbReference>
<dbReference type="PROSITE" id="PS00012">
    <property type="entry name" value="PHOSPHOPANTETHEINE"/>
    <property type="match status" value="1"/>
</dbReference>
<keyword evidence="3" id="KW-0597">Phosphoprotein</keyword>
<dbReference type="SUPFAM" id="SSF47336">
    <property type="entry name" value="ACP-like"/>
    <property type="match status" value="2"/>
</dbReference>
<dbReference type="InterPro" id="IPR020806">
    <property type="entry name" value="PKS_PP-bd"/>
</dbReference>
<dbReference type="InterPro" id="IPR006162">
    <property type="entry name" value="Ppantetheine_attach_site"/>
</dbReference>
<accession>A0ABT5JZH2</accession>
<feature type="domain" description="Carrier" evidence="4">
    <location>
        <begin position="2068"/>
        <end position="2143"/>
    </location>
</feature>
<dbReference type="PROSITE" id="PS00455">
    <property type="entry name" value="AMP_BINDING"/>
    <property type="match status" value="2"/>
</dbReference>
<comment type="cofactor">
    <cofactor evidence="1">
        <name>pantetheine 4'-phosphate</name>
        <dbReference type="ChEBI" id="CHEBI:47942"/>
    </cofactor>
</comment>
<proteinExistence type="predicted"/>
<dbReference type="Pfam" id="PF00668">
    <property type="entry name" value="Condensation"/>
    <property type="match status" value="2"/>
</dbReference>
<dbReference type="InterPro" id="IPR042099">
    <property type="entry name" value="ANL_N_sf"/>
</dbReference>
<dbReference type="SUPFAM" id="SSF56801">
    <property type="entry name" value="Acetyl-CoA synthetase-like"/>
    <property type="match status" value="2"/>
</dbReference>
<evidence type="ECO:0000256" key="1">
    <source>
        <dbReference type="ARBA" id="ARBA00001957"/>
    </source>
</evidence>
<evidence type="ECO:0000313" key="5">
    <source>
        <dbReference type="EMBL" id="MDC8758074.1"/>
    </source>
</evidence>
<dbReference type="RefSeq" id="WP_273670747.1">
    <property type="nucleotide sequence ID" value="NZ_JAQQXR010000003.1"/>
</dbReference>
<dbReference type="Pfam" id="PF13193">
    <property type="entry name" value="AMP-binding_C"/>
    <property type="match status" value="2"/>
</dbReference>
<dbReference type="NCBIfam" id="NF003417">
    <property type="entry name" value="PRK04813.1"/>
    <property type="match status" value="2"/>
</dbReference>
<dbReference type="Pfam" id="PF00501">
    <property type="entry name" value="AMP-binding"/>
    <property type="match status" value="2"/>
</dbReference>
<sequence length="2175" mass="237371">MQASSYLFTPSFAQQRLWLLDQLEPATAQYNIVTALRLTGRLDGAALAAALNAVVQRHESLRTVFQYEDQVLQQRCLETLTLPVELSEADAADAHSVSRFLLDAYHQGFDLARPPLLRCRLLRLADEQHVLALTMHHIVSDGWSAEILGRELAHCYRAFREGAEPALPELEIQYADFAEWQRGAAAAVEPQLDYWKTQLRGVTPIALPHDRPRPARQSFKGATHYFDLPPALTARMADSARAQGHTLFIELLTAFYVLLHRYTGQSDLVVGSPVSGRSRLELENLIGFFVNTLAFRVDVQPEASFAELLQQVRRVVLDGQSHQDVTFDRVVQALRPERDLSHAPIFQVMFAYQESSGQHWQFDGLAVERLDIPVDTAKFDLTLSLDNVDGQVRCALEYSSDLFDAATMVRLGEHYTTLLAQIGERGAEPIADYTLLSAAERATLLSCWQQPVAEYPVELCLHQAFERQARLRPDAEALSAGRQRLSYQALNARANQLAHYIRCSLGAAGAPADAAALIGICLPRQEDLVVAMLAVLKAGYGYLPIDPALSAERVGFYVADSQVSLVISNAEHSALFDGTGIDTVGIDSELLFILSMSDENLDLPCQPSQLAYVIYTSGSTGTPKGVMVTHHNVMRLFKATDAWFGFHGDDVWTLFHSTAFDFSVWEIWGALLYGGRLVVVPYLVSRSPEAFHQLVLDEGVTVLNQTPSAFKLFSAADAAAAAPAGALKLRYVVFGGEALEPSSLRSWFARHGDAAPRLINMYGITETTVHVSYRPITAADALRSGASPIGVAIPDLRLFILDARLRPVPIGVTGEIHVAGAGVATGYLRREALTAERFIAWPAALAGAAGHSDGARLYKTGDLARFLADGSVEYQGRADDQVKIRGFRIELGEIEAALRHCAQVREATVTTLRDGVDGDARLVAYVVADDAAVKVEQLRAALKTTLPDYMVPASFVFLDALPLTHNGKIDRKALPAPAAARPQLASDYAAPSNQAERQLVEIWCAVLGLEQIGVHDNFFALGGDSLRGVQAIGQARALGLQLALVDLFAHQNIAALAAAAARQAPAAARPADARQPFSLIEAEDRARLPAGAVDAYPLSRMQGAMFYHMQLAPESNVYHCTGTSHIGLKSPFDEAAFRQAVQDTVARHDVLRISFELAGYSQPLQVVHGHAVLPLVVEDLRGLDDAAQERRIKALLETERNTPFDLSKPSLLRFFIQLRGDRSLQFTMTECHPVFDGWSYHTMIVEVFNRYAGLNGDGHFTEPAPLAVNYRDFVEMELAAVADPAHQNYWSDKLADCTILRLPRLQGARAKGAAPSLKALRLDLPEAVYAGLQRLMHDASVPMKSVLLAGHVKVMSLVTGEADILTGIPTNGRPEEVGGDQLYGLFLNTLPFRFKLARDASWRDTVRAVFANECEGMPFRRFPLAEIQRRFGRQALLDDVLFNYMDFHVYERLDADLGFEVVDTLDSGEVNEGTNFALNVHFQHLTLSSRLQRRQLSIQIDYDATQLSRAQAEQLSDFYLAVFTAMAETPAQPHHAQDFLPAATRAQVLEQFSGAGAAYQGQATLAALFAEQVARRGDALALTDGEQELSYRQLNVRANQLARHLAERGVAPGQRVGLHLARSPELIVAMLAVLKAEAVYVPMDVEDPRERIDTILHDSACCIVLTQERYLARFNAATPLVLLDRMAGGLAALPAGDPPVTLDAAAPAYVMYTSGSTGTPKGAVIRQRGVARLVKQAGYVDFERNGRVLQMSSASFDASTLEIWGALLNGGTLVLYPNTLPSIPVLETLIAQQRVQTLFLTTSLFNAVVDEKPQVLAPLRQVITGGETMSPAHARKLLAALPELRLTNGYGPTENTTFTTTHDVTPAQADGVEAIPLGRPIAHTQIYVLDQFMQPVPPGTPGELYAGGDGVAQGYLNRDELNAASFRPDPFRAAPGALLYRTGDLASFDADGVLRYLGRIDGQVKIRGFRIELGEIESALCRHAKVRQAAVRVVDEAGGKRISAYVVADAALEGDALALKTHLAQLLPKYMLPTYVVFLASLPLTRNGKLDARRLPPPAPLAAPRAADPASDLERAIAAVWAQVLGVAQPGIDDNFFDLGGHSLLLARVHQQLRARGHAALSIVDLLNYPTIRALAGHLQRAGAGAGGIGLPQIEQQLNDGRRRLAQLQQQKQRA</sequence>
<dbReference type="PROSITE" id="PS50075">
    <property type="entry name" value="CARRIER"/>
    <property type="match status" value="2"/>
</dbReference>
<dbReference type="CDD" id="cd17643">
    <property type="entry name" value="A_NRPS_Cytc1-like"/>
    <property type="match status" value="1"/>
</dbReference>
<dbReference type="NCBIfam" id="TIGR01733">
    <property type="entry name" value="AA-adenyl-dom"/>
    <property type="match status" value="2"/>
</dbReference>
<dbReference type="InterPro" id="IPR020845">
    <property type="entry name" value="AMP-binding_CS"/>
</dbReference>
<dbReference type="InterPro" id="IPR000873">
    <property type="entry name" value="AMP-dep_synth/lig_dom"/>
</dbReference>
<dbReference type="SUPFAM" id="SSF52777">
    <property type="entry name" value="CoA-dependent acyltransferases"/>
    <property type="match status" value="4"/>
</dbReference>
<dbReference type="InterPro" id="IPR023213">
    <property type="entry name" value="CAT-like_dom_sf"/>
</dbReference>
<keyword evidence="2" id="KW-0596">Phosphopantetheine</keyword>
<dbReference type="InterPro" id="IPR036736">
    <property type="entry name" value="ACP-like_sf"/>
</dbReference>